<sequence>MLDAATGTTTTTLFDPLRLGKIHLANRIVMAPMTRLRSGPSGVPGDLLVEHYRQRAGLGMIVTEGTYPSRESQAYAGQPGIADDEQAQGWARVADAVHAEGGRIVLQLMHGGRTAHPAVNGGRRVIAPSAVAVSGELHTADGKEPFVVPEPMTPEDFGRVVQEHVVAARRAIGAGLDGVEIHAANGYLLQQFLSPASNRRTDEHGGSSVNRTRFVVRVVEAVAEAVGAEHVGIRISPEHGHQDVFEPDRDDVLATYGELLDGLRPLGLSYLSVLHHEPTGDLVEKLAARFGGHVMVNSGFATVTSLHEAERLLQAPFVDAVAVGRPVIANPDLVERWRRGHALNEPRPDLFYADIADGYTDYAFLPAG</sequence>
<proteinExistence type="predicted"/>
<evidence type="ECO:0000313" key="3">
    <source>
        <dbReference type="Proteomes" id="UP000648352"/>
    </source>
</evidence>
<gene>
    <name evidence="2" type="ORF">H9651_02205</name>
</gene>
<reference evidence="2 3" key="1">
    <citation type="submission" date="2020-08" db="EMBL/GenBank/DDBJ databases">
        <title>A Genomic Blueprint of the Chicken Gut Microbiome.</title>
        <authorList>
            <person name="Gilroy R."/>
            <person name="Ravi A."/>
            <person name="Getino M."/>
            <person name="Pursley I."/>
            <person name="Horton D.L."/>
            <person name="Alikhan N.-F."/>
            <person name="Baker D."/>
            <person name="Gharbi K."/>
            <person name="Hall N."/>
            <person name="Watson M."/>
            <person name="Adriaenssens E.M."/>
            <person name="Foster-Nyarko E."/>
            <person name="Jarju S."/>
            <person name="Secka A."/>
            <person name="Antonio M."/>
            <person name="Oren A."/>
            <person name="Chaudhuri R."/>
            <person name="La Ragione R.M."/>
            <person name="Hildebrand F."/>
            <person name="Pallen M.J."/>
        </authorList>
    </citation>
    <scope>NUCLEOTIDE SEQUENCE [LARGE SCALE GENOMIC DNA]</scope>
    <source>
        <strain evidence="2 3">Sa4CUA7</strain>
    </source>
</reference>
<keyword evidence="3" id="KW-1185">Reference proteome</keyword>
<dbReference type="EMBL" id="JACSQP010000001">
    <property type="protein sequence ID" value="MBD7956445.1"/>
    <property type="molecule type" value="Genomic_DNA"/>
</dbReference>
<feature type="domain" description="NADH:flavin oxidoreductase/NADH oxidase N-terminal" evidence="1">
    <location>
        <begin position="13"/>
        <end position="343"/>
    </location>
</feature>
<dbReference type="PANTHER" id="PTHR22893">
    <property type="entry name" value="NADH OXIDOREDUCTASE-RELATED"/>
    <property type="match status" value="1"/>
</dbReference>
<dbReference type="PANTHER" id="PTHR22893:SF91">
    <property type="entry name" value="NADPH DEHYDROGENASE 2-RELATED"/>
    <property type="match status" value="1"/>
</dbReference>
<comment type="caution">
    <text evidence="2">The sequence shown here is derived from an EMBL/GenBank/DDBJ whole genome shotgun (WGS) entry which is preliminary data.</text>
</comment>
<dbReference type="Proteomes" id="UP000648352">
    <property type="component" value="Unassembled WGS sequence"/>
</dbReference>
<dbReference type="Gene3D" id="3.20.20.70">
    <property type="entry name" value="Aldolase class I"/>
    <property type="match status" value="1"/>
</dbReference>
<dbReference type="Pfam" id="PF00724">
    <property type="entry name" value="Oxidored_FMN"/>
    <property type="match status" value="1"/>
</dbReference>
<dbReference type="InterPro" id="IPR013785">
    <property type="entry name" value="Aldolase_TIM"/>
</dbReference>
<evidence type="ECO:0000259" key="1">
    <source>
        <dbReference type="Pfam" id="PF00724"/>
    </source>
</evidence>
<protein>
    <submittedName>
        <fullName evidence="2">Alkene reductase</fullName>
    </submittedName>
</protein>
<dbReference type="SUPFAM" id="SSF51395">
    <property type="entry name" value="FMN-linked oxidoreductases"/>
    <property type="match status" value="1"/>
</dbReference>
<evidence type="ECO:0000313" key="2">
    <source>
        <dbReference type="EMBL" id="MBD7956445.1"/>
    </source>
</evidence>
<dbReference type="InterPro" id="IPR001155">
    <property type="entry name" value="OxRdtase_FMN_N"/>
</dbReference>
<name>A0ABR8RYX7_9MICO</name>
<dbReference type="CDD" id="cd02933">
    <property type="entry name" value="OYE_like_FMN"/>
    <property type="match status" value="1"/>
</dbReference>
<dbReference type="RefSeq" id="WP_191717444.1">
    <property type="nucleotide sequence ID" value="NZ_JACSQP010000001.1"/>
</dbReference>
<accession>A0ABR8RYX7</accession>
<organism evidence="2 3">
    <name type="scientific">Microbacterium pullorum</name>
    <dbReference type="NCBI Taxonomy" id="2762236"/>
    <lineage>
        <taxon>Bacteria</taxon>
        <taxon>Bacillati</taxon>
        <taxon>Actinomycetota</taxon>
        <taxon>Actinomycetes</taxon>
        <taxon>Micrococcales</taxon>
        <taxon>Microbacteriaceae</taxon>
        <taxon>Microbacterium</taxon>
    </lineage>
</organism>
<dbReference type="InterPro" id="IPR045247">
    <property type="entry name" value="Oye-like"/>
</dbReference>